<dbReference type="RefSeq" id="XP_073558412.1">
    <property type="nucleotide sequence ID" value="XM_073702998.1"/>
</dbReference>
<reference evidence="1 2" key="1">
    <citation type="submission" date="2018-01" db="EMBL/GenBank/DDBJ databases">
        <title>Genome characterization of the sugarcane-associated fungus Trichoderma ghanense CCMA-1212 and their application in lignocelulose bioconversion.</title>
        <authorList>
            <person name="Steindorff A.S."/>
            <person name="Mendes T.D."/>
            <person name="Vilela E.S.D."/>
            <person name="Rodrigues D.S."/>
            <person name="Formighieri E.F."/>
            <person name="Melo I.S."/>
            <person name="Favaro L.C.L."/>
        </authorList>
    </citation>
    <scope>NUCLEOTIDE SEQUENCE [LARGE SCALE GENOMIC DNA]</scope>
    <source>
        <strain evidence="1 2">CCMA-1212</strain>
    </source>
</reference>
<dbReference type="EMBL" id="PPTA01000007">
    <property type="protein sequence ID" value="TFB02211.1"/>
    <property type="molecule type" value="Genomic_DNA"/>
</dbReference>
<proteinExistence type="predicted"/>
<accession>A0ABY2H2F7</accession>
<dbReference type="Proteomes" id="UP001642720">
    <property type="component" value="Unassembled WGS sequence"/>
</dbReference>
<gene>
    <name evidence="1" type="ORF">CCMA1212_005753</name>
</gene>
<evidence type="ECO:0000313" key="1">
    <source>
        <dbReference type="EMBL" id="TFB02211.1"/>
    </source>
</evidence>
<comment type="caution">
    <text evidence="1">The sequence shown here is derived from an EMBL/GenBank/DDBJ whole genome shotgun (WGS) entry which is preliminary data.</text>
</comment>
<evidence type="ECO:0000313" key="2">
    <source>
        <dbReference type="Proteomes" id="UP001642720"/>
    </source>
</evidence>
<sequence length="75" mass="8058">MILEALPCAPCPAQWMHRETPFLMRKCVVPRHACVHLASPAGSGRTLAPCHGRSPNKSTELEVSVACAVRTANPP</sequence>
<keyword evidence="2" id="KW-1185">Reference proteome</keyword>
<name>A0ABY2H2F7_9HYPO</name>
<dbReference type="GeneID" id="300577448"/>
<organism evidence="1 2">
    <name type="scientific">Trichoderma ghanense</name>
    <dbReference type="NCBI Taxonomy" id="65468"/>
    <lineage>
        <taxon>Eukaryota</taxon>
        <taxon>Fungi</taxon>
        <taxon>Dikarya</taxon>
        <taxon>Ascomycota</taxon>
        <taxon>Pezizomycotina</taxon>
        <taxon>Sordariomycetes</taxon>
        <taxon>Hypocreomycetidae</taxon>
        <taxon>Hypocreales</taxon>
        <taxon>Hypocreaceae</taxon>
        <taxon>Trichoderma</taxon>
    </lineage>
</organism>
<protein>
    <submittedName>
        <fullName evidence="1">Uncharacterized protein</fullName>
    </submittedName>
</protein>